<reference evidence="1 2" key="1">
    <citation type="journal article" date="2020" name="Cell">
        <title>Large-Scale Comparative Analyses of Tick Genomes Elucidate Their Genetic Diversity and Vector Capacities.</title>
        <authorList>
            <consortium name="Tick Genome and Microbiome Consortium (TIGMIC)"/>
            <person name="Jia N."/>
            <person name="Wang J."/>
            <person name="Shi W."/>
            <person name="Du L."/>
            <person name="Sun Y."/>
            <person name="Zhan W."/>
            <person name="Jiang J.F."/>
            <person name="Wang Q."/>
            <person name="Zhang B."/>
            <person name="Ji P."/>
            <person name="Bell-Sakyi L."/>
            <person name="Cui X.M."/>
            <person name="Yuan T.T."/>
            <person name="Jiang B.G."/>
            <person name="Yang W.F."/>
            <person name="Lam T.T."/>
            <person name="Chang Q.C."/>
            <person name="Ding S.J."/>
            <person name="Wang X.J."/>
            <person name="Zhu J.G."/>
            <person name="Ruan X.D."/>
            <person name="Zhao L."/>
            <person name="Wei J.T."/>
            <person name="Ye R.Z."/>
            <person name="Que T.C."/>
            <person name="Du C.H."/>
            <person name="Zhou Y.H."/>
            <person name="Cheng J.X."/>
            <person name="Dai P.F."/>
            <person name="Guo W.B."/>
            <person name="Han X.H."/>
            <person name="Huang E.J."/>
            <person name="Li L.F."/>
            <person name="Wei W."/>
            <person name="Gao Y.C."/>
            <person name="Liu J.Z."/>
            <person name="Shao H.Z."/>
            <person name="Wang X."/>
            <person name="Wang C.C."/>
            <person name="Yang T.C."/>
            <person name="Huo Q.B."/>
            <person name="Li W."/>
            <person name="Chen H.Y."/>
            <person name="Chen S.E."/>
            <person name="Zhou L.G."/>
            <person name="Ni X.B."/>
            <person name="Tian J.H."/>
            <person name="Sheng Y."/>
            <person name="Liu T."/>
            <person name="Pan Y.S."/>
            <person name="Xia L.Y."/>
            <person name="Li J."/>
            <person name="Zhao F."/>
            <person name="Cao W.C."/>
        </authorList>
    </citation>
    <scope>NUCLEOTIDE SEQUENCE [LARGE SCALE GENOMIC DNA]</scope>
    <source>
        <strain evidence="1">HaeL-2018</strain>
    </source>
</reference>
<evidence type="ECO:0008006" key="3">
    <source>
        <dbReference type="Google" id="ProtNLM"/>
    </source>
</evidence>
<name>A0A9J6GAQ5_HAELO</name>
<keyword evidence="2" id="KW-1185">Reference proteome</keyword>
<dbReference type="Proteomes" id="UP000821853">
    <property type="component" value="Chromosome 5"/>
</dbReference>
<dbReference type="EMBL" id="JABSTR010000007">
    <property type="protein sequence ID" value="KAH9375470.1"/>
    <property type="molecule type" value="Genomic_DNA"/>
</dbReference>
<comment type="caution">
    <text evidence="1">The sequence shown here is derived from an EMBL/GenBank/DDBJ whole genome shotgun (WGS) entry which is preliminary data.</text>
</comment>
<proteinExistence type="predicted"/>
<gene>
    <name evidence="1" type="ORF">HPB48_008509</name>
</gene>
<dbReference type="OrthoDB" id="6514113at2759"/>
<dbReference type="VEuPathDB" id="VectorBase:HLOH_043681"/>
<dbReference type="AlphaFoldDB" id="A0A9J6GAQ5"/>
<organism evidence="1 2">
    <name type="scientific">Haemaphysalis longicornis</name>
    <name type="common">Bush tick</name>
    <dbReference type="NCBI Taxonomy" id="44386"/>
    <lineage>
        <taxon>Eukaryota</taxon>
        <taxon>Metazoa</taxon>
        <taxon>Ecdysozoa</taxon>
        <taxon>Arthropoda</taxon>
        <taxon>Chelicerata</taxon>
        <taxon>Arachnida</taxon>
        <taxon>Acari</taxon>
        <taxon>Parasitiformes</taxon>
        <taxon>Ixodida</taxon>
        <taxon>Ixodoidea</taxon>
        <taxon>Ixodidae</taxon>
        <taxon>Haemaphysalinae</taxon>
        <taxon>Haemaphysalis</taxon>
    </lineage>
</organism>
<evidence type="ECO:0000313" key="1">
    <source>
        <dbReference type="EMBL" id="KAH9375470.1"/>
    </source>
</evidence>
<protein>
    <recommendedName>
        <fullName evidence="3">Reverse transcriptase</fullName>
    </recommendedName>
</protein>
<sequence length="154" mass="16959">MAEKAANIFFPQTSAPNADTYDMDTGPPDAEAMNSPFTMNELERAIQRANVRSAAGSDGVSVAHVKNIPTPCKAALLQAFNRLWMSGKLPDEWLHSIVKPIPKPGKPPNSLANLRPVSLTSCLCKIMESMVNARLIWWLEDNQKLAPHPVWLPT</sequence>
<evidence type="ECO:0000313" key="2">
    <source>
        <dbReference type="Proteomes" id="UP000821853"/>
    </source>
</evidence>
<dbReference type="PANTHER" id="PTHR19446">
    <property type="entry name" value="REVERSE TRANSCRIPTASES"/>
    <property type="match status" value="1"/>
</dbReference>
<dbReference type="OMA" id="CKIMESM"/>
<accession>A0A9J6GAQ5</accession>